<dbReference type="Pfam" id="PF13927">
    <property type="entry name" value="Ig_3"/>
    <property type="match status" value="1"/>
</dbReference>
<feature type="signal peptide" evidence="5">
    <location>
        <begin position="1"/>
        <end position="25"/>
    </location>
</feature>
<dbReference type="SMART" id="SM00408">
    <property type="entry name" value="IGc2"/>
    <property type="match status" value="3"/>
</dbReference>
<dbReference type="SUPFAM" id="SSF56487">
    <property type="entry name" value="SRCR-like"/>
    <property type="match status" value="1"/>
</dbReference>
<protein>
    <recommendedName>
        <fullName evidence="10">Ig-like domain-containing protein</fullName>
    </recommendedName>
</protein>
<dbReference type="Pfam" id="PF00047">
    <property type="entry name" value="ig"/>
    <property type="match status" value="2"/>
</dbReference>
<dbReference type="InterPro" id="IPR003598">
    <property type="entry name" value="Ig_sub2"/>
</dbReference>
<dbReference type="InterPro" id="IPR007110">
    <property type="entry name" value="Ig-like_dom"/>
</dbReference>
<comment type="caution">
    <text evidence="3">Lacks conserved residue(s) required for the propagation of feature annotation.</text>
</comment>
<feature type="domain" description="Ig-like" evidence="7">
    <location>
        <begin position="255"/>
        <end position="353"/>
    </location>
</feature>
<dbReference type="AlphaFoldDB" id="A0A437C9A2"/>
<dbReference type="InterPro" id="IPR013783">
    <property type="entry name" value="Ig-like_fold"/>
</dbReference>
<dbReference type="PANTHER" id="PTHR11738:SF186">
    <property type="entry name" value="OSTEOCLAST-ASSOCIATED IMMUNOGLOBULIN-LIKE RECEPTOR"/>
    <property type="match status" value="1"/>
</dbReference>
<gene>
    <name evidence="8" type="ORF">OJAV_G00199960</name>
</gene>
<evidence type="ECO:0000256" key="5">
    <source>
        <dbReference type="SAM" id="SignalP"/>
    </source>
</evidence>
<feature type="transmembrane region" description="Helical" evidence="4">
    <location>
        <begin position="468"/>
        <end position="494"/>
    </location>
</feature>
<evidence type="ECO:0008006" key="10">
    <source>
        <dbReference type="Google" id="ProtNLM"/>
    </source>
</evidence>
<dbReference type="Proteomes" id="UP000283210">
    <property type="component" value="Chromosome 20"/>
</dbReference>
<evidence type="ECO:0000313" key="8">
    <source>
        <dbReference type="EMBL" id="RVE59013.1"/>
    </source>
</evidence>
<feature type="domain" description="SRCR" evidence="6">
    <location>
        <begin position="24"/>
        <end position="54"/>
    </location>
</feature>
<feature type="chain" id="PRO_5019200532" description="Ig-like domain-containing protein" evidence="5">
    <location>
        <begin position="26"/>
        <end position="532"/>
    </location>
</feature>
<dbReference type="GO" id="GO:0007166">
    <property type="term" value="P:cell surface receptor signaling pathway"/>
    <property type="evidence" value="ECO:0007669"/>
    <property type="project" value="UniProtKB-ARBA"/>
</dbReference>
<dbReference type="Gene3D" id="2.60.40.10">
    <property type="entry name" value="Immunoglobulins"/>
    <property type="match status" value="4"/>
</dbReference>
<reference evidence="8 9" key="2">
    <citation type="submission" date="2019-01" db="EMBL/GenBank/DDBJ databases">
        <title>A chromosome length genome reference of the Java medaka (oryzias javanicus).</title>
        <authorList>
            <person name="Herpin A."/>
            <person name="Takehana Y."/>
            <person name="Naruse K."/>
            <person name="Ansai S."/>
            <person name="Kawaguchi M."/>
        </authorList>
    </citation>
    <scope>NUCLEOTIDE SEQUENCE [LARGE SCALE GENOMIC DNA]</scope>
    <source>
        <strain evidence="8">RS831</strain>
        <tissue evidence="8">Whole body</tissue>
    </source>
</reference>
<keyword evidence="5" id="KW-0732">Signal</keyword>
<dbReference type="OrthoDB" id="8921166at2759"/>
<dbReference type="GO" id="GO:0016020">
    <property type="term" value="C:membrane"/>
    <property type="evidence" value="ECO:0007669"/>
    <property type="project" value="InterPro"/>
</dbReference>
<evidence type="ECO:0000259" key="7">
    <source>
        <dbReference type="PROSITE" id="PS50835"/>
    </source>
</evidence>
<dbReference type="Gene3D" id="3.10.250.10">
    <property type="entry name" value="SRCR-like domain"/>
    <property type="match status" value="1"/>
</dbReference>
<keyword evidence="2" id="KW-0393">Immunoglobulin domain</keyword>
<dbReference type="EMBL" id="CM012456">
    <property type="protein sequence ID" value="RVE59013.1"/>
    <property type="molecule type" value="Genomic_DNA"/>
</dbReference>
<evidence type="ECO:0000313" key="9">
    <source>
        <dbReference type="Proteomes" id="UP000283210"/>
    </source>
</evidence>
<evidence type="ECO:0000256" key="4">
    <source>
        <dbReference type="SAM" id="Phobius"/>
    </source>
</evidence>
<accession>A0A437C9A2</accession>
<reference evidence="8 9" key="1">
    <citation type="submission" date="2018-11" db="EMBL/GenBank/DDBJ databases">
        <authorList>
            <person name="Lopez-Roques C."/>
            <person name="Donnadieu C."/>
            <person name="Bouchez O."/>
            <person name="Klopp C."/>
            <person name="Cabau C."/>
            <person name="Zahm M."/>
        </authorList>
    </citation>
    <scope>NUCLEOTIDE SEQUENCE [LARGE SCALE GENOMIC DNA]</scope>
    <source>
        <strain evidence="8">RS831</strain>
        <tissue evidence="8">Whole body</tissue>
    </source>
</reference>
<keyword evidence="1" id="KW-1015">Disulfide bond</keyword>
<dbReference type="InterPro" id="IPR050412">
    <property type="entry name" value="Ig-like_Receptors_ImmuneReg"/>
</dbReference>
<sequence>MFSKQQRQVHFLTLAACLLGSFASGRESSLANCHHGGYGKHNCGHGEDAGVICSERIVKPNISTVPAGEVSWGQEVRITCSAVAGPLTKTFILQKISSSFQQTLRTSSRTATFTISKVNFDHEGLYQCQYKKTANGETFTSPLSDPLNITVSVQFSKPMLTVSSAVVSWGQEIWFICSVQPQIPGGTFILMNTKRSYRKTPPLGSKSTNFIIYKADIDHEGSYQCCFQKRGPRQNFTSPVSDSVRVSVAVRLQIPRISLSSPGSELVQGSREIVITRGDNFTVTCSINSQYPQGVFFLVFSGSNMTSNSSAVNNAASFTFPVADFEHQGSYSCVYQVTLSGRTFTSAESAPITVAVKLRLQTPNISITFPGAELVWGPGVVNFTRSHSFTITCSVDSKSPQGCFFLILSGSNKTNSNSAVNNTASFTFPVADFEHQGNYSCVYQVTLSGRTFTSAESAPITVAVKRSLLLLTSAVFGGILLLLLFVLFLVCLIYRKRKLKLPAVLFLTQRFTRENGGNCEIKYEKSSEENFS</sequence>
<dbReference type="InterPro" id="IPR003599">
    <property type="entry name" value="Ig_sub"/>
</dbReference>
<dbReference type="PANTHER" id="PTHR11738">
    <property type="entry name" value="MHC CLASS I NK CELL RECEPTOR"/>
    <property type="match status" value="1"/>
</dbReference>
<dbReference type="InterPro" id="IPR001190">
    <property type="entry name" value="SRCR"/>
</dbReference>
<keyword evidence="4" id="KW-1133">Transmembrane helix</keyword>
<dbReference type="GO" id="GO:0002764">
    <property type="term" value="P:immune response-regulating signaling pathway"/>
    <property type="evidence" value="ECO:0007669"/>
    <property type="project" value="TreeGrafter"/>
</dbReference>
<evidence type="ECO:0000259" key="6">
    <source>
        <dbReference type="PROSITE" id="PS50287"/>
    </source>
</evidence>
<keyword evidence="4" id="KW-0472">Membrane</keyword>
<evidence type="ECO:0000256" key="3">
    <source>
        <dbReference type="PROSITE-ProRule" id="PRU00196"/>
    </source>
</evidence>
<dbReference type="InterPro" id="IPR013151">
    <property type="entry name" value="Immunoglobulin_dom"/>
</dbReference>
<name>A0A437C9A2_ORYJA</name>
<dbReference type="InterPro" id="IPR036179">
    <property type="entry name" value="Ig-like_dom_sf"/>
</dbReference>
<dbReference type="PROSITE" id="PS50287">
    <property type="entry name" value="SRCR_2"/>
    <property type="match status" value="1"/>
</dbReference>
<dbReference type="SUPFAM" id="SSF48726">
    <property type="entry name" value="Immunoglobulin"/>
    <property type="match status" value="4"/>
</dbReference>
<keyword evidence="4" id="KW-0812">Transmembrane</keyword>
<evidence type="ECO:0000256" key="2">
    <source>
        <dbReference type="ARBA" id="ARBA00023319"/>
    </source>
</evidence>
<feature type="domain" description="Ig-like" evidence="7">
    <location>
        <begin position="60"/>
        <end position="144"/>
    </location>
</feature>
<feature type="domain" description="Ig-like" evidence="7">
    <location>
        <begin position="363"/>
        <end position="461"/>
    </location>
</feature>
<dbReference type="PROSITE" id="PS50835">
    <property type="entry name" value="IG_LIKE"/>
    <property type="match status" value="3"/>
</dbReference>
<organism evidence="8 9">
    <name type="scientific">Oryzias javanicus</name>
    <name type="common">Javanese ricefish</name>
    <name type="synonym">Aplocheilus javanicus</name>
    <dbReference type="NCBI Taxonomy" id="123683"/>
    <lineage>
        <taxon>Eukaryota</taxon>
        <taxon>Metazoa</taxon>
        <taxon>Chordata</taxon>
        <taxon>Craniata</taxon>
        <taxon>Vertebrata</taxon>
        <taxon>Euteleostomi</taxon>
        <taxon>Actinopterygii</taxon>
        <taxon>Neopterygii</taxon>
        <taxon>Teleostei</taxon>
        <taxon>Neoteleostei</taxon>
        <taxon>Acanthomorphata</taxon>
        <taxon>Ovalentaria</taxon>
        <taxon>Atherinomorphae</taxon>
        <taxon>Beloniformes</taxon>
        <taxon>Adrianichthyidae</taxon>
        <taxon>Oryziinae</taxon>
        <taxon>Oryzias</taxon>
    </lineage>
</organism>
<proteinExistence type="predicted"/>
<dbReference type="InterPro" id="IPR036772">
    <property type="entry name" value="SRCR-like_dom_sf"/>
</dbReference>
<dbReference type="SMART" id="SM00409">
    <property type="entry name" value="IG"/>
    <property type="match status" value="4"/>
</dbReference>
<evidence type="ECO:0000256" key="1">
    <source>
        <dbReference type="ARBA" id="ARBA00023157"/>
    </source>
</evidence>
<keyword evidence="9" id="KW-1185">Reference proteome</keyword>